<reference evidence="2 3" key="1">
    <citation type="submission" date="2018-08" db="EMBL/GenBank/DDBJ databases">
        <title>Meiothermus granaticius genome AF-68 sequencing project.</title>
        <authorList>
            <person name="Da Costa M.S."/>
            <person name="Albuquerque L."/>
            <person name="Raposo P."/>
            <person name="Froufe H.J.C."/>
            <person name="Barroso C.S."/>
            <person name="Egas C."/>
        </authorList>
    </citation>
    <scope>NUCLEOTIDE SEQUENCE [LARGE SCALE GENOMIC DNA]</scope>
    <source>
        <strain evidence="2 3">AF-68</strain>
    </source>
</reference>
<dbReference type="Pfam" id="PF12867">
    <property type="entry name" value="DinB_2"/>
    <property type="match status" value="1"/>
</dbReference>
<organism evidence="2 3">
    <name type="scientific">Meiothermus granaticius NBRC 107808</name>
    <dbReference type="NCBI Taxonomy" id="1227551"/>
    <lineage>
        <taxon>Bacteria</taxon>
        <taxon>Thermotogati</taxon>
        <taxon>Deinococcota</taxon>
        <taxon>Deinococci</taxon>
        <taxon>Thermales</taxon>
        <taxon>Thermaceae</taxon>
        <taxon>Meiothermus</taxon>
    </lineage>
</organism>
<protein>
    <submittedName>
        <fullName evidence="2">DinB superfamily protein</fullName>
    </submittedName>
</protein>
<dbReference type="RefSeq" id="WP_119356590.1">
    <property type="nucleotide sequence ID" value="NZ_BJXM01000003.1"/>
</dbReference>
<feature type="domain" description="DinB-like" evidence="1">
    <location>
        <begin position="25"/>
        <end position="149"/>
    </location>
</feature>
<sequence>MTDSRLALLLKLLEQAYDARTWHGPNLRGALRGVDVETALWRPQPGRHNIWELTLHCAYWKHRVSRGLRGEESGGEFPRKPANFPAIPQAPTAKAWKEDLRLLQACHLELRQAVAGLNPEDLERTSGRWTLADQALGVANHDIYHAGQIRLLRRMKEDA</sequence>
<dbReference type="AlphaFoldDB" id="A0A399FCB7"/>
<dbReference type="Proteomes" id="UP000266178">
    <property type="component" value="Unassembled WGS sequence"/>
</dbReference>
<dbReference type="EMBL" id="QWLB01000011">
    <property type="protein sequence ID" value="RIH92959.1"/>
    <property type="molecule type" value="Genomic_DNA"/>
</dbReference>
<gene>
    <name evidence="2" type="ORF">Mgrana_01082</name>
</gene>
<evidence type="ECO:0000259" key="1">
    <source>
        <dbReference type="Pfam" id="PF12867"/>
    </source>
</evidence>
<dbReference type="InterPro" id="IPR034660">
    <property type="entry name" value="DinB/YfiT-like"/>
</dbReference>
<dbReference type="OrthoDB" id="68731at2"/>
<dbReference type="InterPro" id="IPR024775">
    <property type="entry name" value="DinB-like"/>
</dbReference>
<comment type="caution">
    <text evidence="2">The sequence shown here is derived from an EMBL/GenBank/DDBJ whole genome shotgun (WGS) entry which is preliminary data.</text>
</comment>
<name>A0A399FCB7_9DEIN</name>
<accession>A0A399FCB7</accession>
<dbReference type="Gene3D" id="1.20.120.450">
    <property type="entry name" value="dinb family like domain"/>
    <property type="match status" value="1"/>
</dbReference>
<evidence type="ECO:0000313" key="3">
    <source>
        <dbReference type="Proteomes" id="UP000266178"/>
    </source>
</evidence>
<keyword evidence="3" id="KW-1185">Reference proteome</keyword>
<proteinExistence type="predicted"/>
<dbReference type="SUPFAM" id="SSF109854">
    <property type="entry name" value="DinB/YfiT-like putative metalloenzymes"/>
    <property type="match status" value="1"/>
</dbReference>
<evidence type="ECO:0000313" key="2">
    <source>
        <dbReference type="EMBL" id="RIH92959.1"/>
    </source>
</evidence>